<dbReference type="GO" id="GO:0030632">
    <property type="term" value="P:D-alanine biosynthetic process"/>
    <property type="evidence" value="ECO:0007669"/>
    <property type="project" value="TreeGrafter"/>
</dbReference>
<reference evidence="7" key="1">
    <citation type="submission" date="2018-04" db="EMBL/GenBank/DDBJ databases">
        <authorList>
            <person name="Liu S."/>
            <person name="Wang Z."/>
            <person name="Li J."/>
        </authorList>
    </citation>
    <scope>NUCLEOTIDE SEQUENCE [LARGE SCALE GENOMIC DNA]</scope>
    <source>
        <strain evidence="7">S1194</strain>
    </source>
</reference>
<sequence>MGRCAQHAECGDRRWSHRQGEQDVGLVASEAIVDLGAFAHNVRHLRSVVRPAELMVVLKANAYGHGVAETGAAAVAAGARWLGVLDIDSALRLRESGIDPGIRIMAWQYLPDQRFDRAVQADIDLGVSTITELEAVAAAAGAAPARIHLKIDTGLMRNGATADDWPALVVAARELQARRRVAIVGIWTHLAEASEDADSAAVDRFVAAVDVAAGLGVTFEFRHLAASSAGFRRDDVRFDMVRMGGHTWGIPSFDGVTASDMGLIPVMTLRSEVTAVKGDLAEVPLGYADGVPVRAAGLLDVAIRGRRRRIRSVGIDYVVIEDSADVAVGDEVTLFGSGAAGEQTVREWGDLTQTLGDEIVTRISSRVARRYVGDANST</sequence>
<dbReference type="Pfam" id="PF00842">
    <property type="entry name" value="Ala_racemase_C"/>
    <property type="match status" value="1"/>
</dbReference>
<keyword evidence="3" id="KW-0413">Isomerase</keyword>
<feature type="domain" description="Alanine racemase C-terminal" evidence="5">
    <location>
        <begin position="266"/>
        <end position="372"/>
    </location>
</feature>
<feature type="modified residue" description="N6-(pyridoxal phosphate)lysine" evidence="4">
    <location>
        <position position="59"/>
    </location>
</feature>
<dbReference type="GO" id="GO:0008784">
    <property type="term" value="F:alanine racemase activity"/>
    <property type="evidence" value="ECO:0007669"/>
    <property type="project" value="InterPro"/>
</dbReference>
<protein>
    <submittedName>
        <fullName evidence="6">Alanine racemase</fullName>
    </submittedName>
</protein>
<dbReference type="PANTHER" id="PTHR30511:SF0">
    <property type="entry name" value="ALANINE RACEMASE, CATABOLIC-RELATED"/>
    <property type="match status" value="1"/>
</dbReference>
<evidence type="ECO:0000256" key="4">
    <source>
        <dbReference type="PIRSR" id="PIRSR600821-50"/>
    </source>
</evidence>
<dbReference type="Proteomes" id="UP000244978">
    <property type="component" value="Unassembled WGS sequence"/>
</dbReference>
<organism evidence="6 7">
    <name type="scientific">Homoserinimonas hongtaonis</name>
    <dbReference type="NCBI Taxonomy" id="2079791"/>
    <lineage>
        <taxon>Bacteria</taxon>
        <taxon>Bacillati</taxon>
        <taxon>Actinomycetota</taxon>
        <taxon>Actinomycetes</taxon>
        <taxon>Micrococcales</taxon>
        <taxon>Microbacteriaceae</taxon>
        <taxon>Homoserinimonas</taxon>
    </lineage>
</organism>
<name>A0A2U1SYV2_9MICO</name>
<dbReference type="InterPro" id="IPR020622">
    <property type="entry name" value="Ala_racemase_pyridoxalP-BS"/>
</dbReference>
<dbReference type="GO" id="GO:0030170">
    <property type="term" value="F:pyridoxal phosphate binding"/>
    <property type="evidence" value="ECO:0007669"/>
    <property type="project" value="TreeGrafter"/>
</dbReference>
<dbReference type="SUPFAM" id="SSF51419">
    <property type="entry name" value="PLP-binding barrel"/>
    <property type="match status" value="1"/>
</dbReference>
<keyword evidence="7" id="KW-1185">Reference proteome</keyword>
<dbReference type="SUPFAM" id="SSF50621">
    <property type="entry name" value="Alanine racemase C-terminal domain-like"/>
    <property type="match status" value="1"/>
</dbReference>
<comment type="cofactor">
    <cofactor evidence="1 4">
        <name>pyridoxal 5'-phosphate</name>
        <dbReference type="ChEBI" id="CHEBI:597326"/>
    </cofactor>
</comment>
<keyword evidence="2 4" id="KW-0663">Pyridoxal phosphate</keyword>
<accession>A0A2U1SYV2</accession>
<dbReference type="PROSITE" id="PS00395">
    <property type="entry name" value="ALANINE_RACEMASE"/>
    <property type="match status" value="1"/>
</dbReference>
<comment type="caution">
    <text evidence="6">The sequence shown here is derived from an EMBL/GenBank/DDBJ whole genome shotgun (WGS) entry which is preliminary data.</text>
</comment>
<evidence type="ECO:0000256" key="2">
    <source>
        <dbReference type="ARBA" id="ARBA00022898"/>
    </source>
</evidence>
<dbReference type="GO" id="GO:0005829">
    <property type="term" value="C:cytosol"/>
    <property type="evidence" value="ECO:0007669"/>
    <property type="project" value="TreeGrafter"/>
</dbReference>
<proteinExistence type="predicted"/>
<dbReference type="Pfam" id="PF01168">
    <property type="entry name" value="Ala_racemase_N"/>
    <property type="match status" value="1"/>
</dbReference>
<evidence type="ECO:0000313" key="6">
    <source>
        <dbReference type="EMBL" id="PWB96778.1"/>
    </source>
</evidence>
<dbReference type="InterPro" id="IPR011079">
    <property type="entry name" value="Ala_racemase_C"/>
</dbReference>
<dbReference type="SMART" id="SM01005">
    <property type="entry name" value="Ala_racemase_C"/>
    <property type="match status" value="1"/>
</dbReference>
<evidence type="ECO:0000259" key="5">
    <source>
        <dbReference type="SMART" id="SM01005"/>
    </source>
</evidence>
<evidence type="ECO:0000256" key="1">
    <source>
        <dbReference type="ARBA" id="ARBA00001933"/>
    </source>
</evidence>
<dbReference type="Gene3D" id="2.40.37.10">
    <property type="entry name" value="Lyase, Ornithine Decarboxylase, Chain A, domain 1"/>
    <property type="match status" value="2"/>
</dbReference>
<dbReference type="PANTHER" id="PTHR30511">
    <property type="entry name" value="ALANINE RACEMASE"/>
    <property type="match status" value="1"/>
</dbReference>
<evidence type="ECO:0000313" key="7">
    <source>
        <dbReference type="Proteomes" id="UP000244978"/>
    </source>
</evidence>
<dbReference type="PRINTS" id="PR00992">
    <property type="entry name" value="ALARACEMASE"/>
</dbReference>
<dbReference type="InterPro" id="IPR000821">
    <property type="entry name" value="Ala_racemase"/>
</dbReference>
<dbReference type="EMBL" id="QEEX01000001">
    <property type="protein sequence ID" value="PWB96778.1"/>
    <property type="molecule type" value="Genomic_DNA"/>
</dbReference>
<dbReference type="InterPro" id="IPR001608">
    <property type="entry name" value="Ala_racemase_N"/>
</dbReference>
<gene>
    <name evidence="6" type="ORF">DF220_02225</name>
</gene>
<dbReference type="InterPro" id="IPR009006">
    <property type="entry name" value="Ala_racemase/Decarboxylase_C"/>
</dbReference>
<evidence type="ECO:0000256" key="3">
    <source>
        <dbReference type="ARBA" id="ARBA00023235"/>
    </source>
</evidence>
<dbReference type="GO" id="GO:0009252">
    <property type="term" value="P:peptidoglycan biosynthetic process"/>
    <property type="evidence" value="ECO:0007669"/>
    <property type="project" value="TreeGrafter"/>
</dbReference>
<dbReference type="AlphaFoldDB" id="A0A2U1SYV2"/>
<dbReference type="InterPro" id="IPR029066">
    <property type="entry name" value="PLP-binding_barrel"/>
</dbReference>
<dbReference type="Gene3D" id="3.20.20.10">
    <property type="entry name" value="Alanine racemase"/>
    <property type="match status" value="1"/>
</dbReference>